<accession>A0A0N4TMH7</accession>
<evidence type="ECO:0000313" key="1">
    <source>
        <dbReference type="EMBL" id="VDN90799.1"/>
    </source>
</evidence>
<dbReference type="AlphaFoldDB" id="A0A0N4TMH7"/>
<dbReference type="Proteomes" id="UP000278627">
    <property type="component" value="Unassembled WGS sequence"/>
</dbReference>
<evidence type="ECO:0000313" key="3">
    <source>
        <dbReference type="WBParaSite" id="BPAG_0000965101-mRNA-1"/>
    </source>
</evidence>
<evidence type="ECO:0000313" key="2">
    <source>
        <dbReference type="Proteomes" id="UP000278627"/>
    </source>
</evidence>
<gene>
    <name evidence="1" type="ORF">BPAG_LOCUS9613</name>
</gene>
<organism evidence="3">
    <name type="scientific">Brugia pahangi</name>
    <name type="common">Filarial nematode worm</name>
    <dbReference type="NCBI Taxonomy" id="6280"/>
    <lineage>
        <taxon>Eukaryota</taxon>
        <taxon>Metazoa</taxon>
        <taxon>Ecdysozoa</taxon>
        <taxon>Nematoda</taxon>
        <taxon>Chromadorea</taxon>
        <taxon>Rhabditida</taxon>
        <taxon>Spirurina</taxon>
        <taxon>Spiruromorpha</taxon>
        <taxon>Filarioidea</taxon>
        <taxon>Onchocercidae</taxon>
        <taxon>Brugia</taxon>
    </lineage>
</organism>
<sequence length="89" mass="10035">MILQSKRRGWSSAQRCVDNLRPPKMFVAVAKLPKKTRLRLFSLAFVSTICYRKLGEIVPYIIESSNWGGAAVKILDLTTNPKGDLLLML</sequence>
<dbReference type="EMBL" id="UZAD01013161">
    <property type="protein sequence ID" value="VDN90799.1"/>
    <property type="molecule type" value="Genomic_DNA"/>
</dbReference>
<reference evidence="3" key="1">
    <citation type="submission" date="2017-02" db="UniProtKB">
        <authorList>
            <consortium name="WormBaseParasite"/>
        </authorList>
    </citation>
    <scope>IDENTIFICATION</scope>
</reference>
<name>A0A0N4TMH7_BRUPA</name>
<proteinExistence type="predicted"/>
<dbReference type="WBParaSite" id="BPAG_0000965101-mRNA-1">
    <property type="protein sequence ID" value="BPAG_0000965101-mRNA-1"/>
    <property type="gene ID" value="BPAG_0000965101"/>
</dbReference>
<keyword evidence="2" id="KW-1185">Reference proteome</keyword>
<reference evidence="1 2" key="2">
    <citation type="submission" date="2018-11" db="EMBL/GenBank/DDBJ databases">
        <authorList>
            <consortium name="Pathogen Informatics"/>
        </authorList>
    </citation>
    <scope>NUCLEOTIDE SEQUENCE [LARGE SCALE GENOMIC DNA]</scope>
</reference>
<protein>
    <submittedName>
        <fullName evidence="3">Ovule protein</fullName>
    </submittedName>
</protein>